<reference evidence="3 4" key="1">
    <citation type="submission" date="2022-05" db="EMBL/GenBank/DDBJ databases">
        <title>Seasonal and diel survey of microbial diversity of the Tyrrhenian coast.</title>
        <authorList>
            <person name="Gattoni G."/>
            <person name="Corral P."/>
        </authorList>
    </citation>
    <scope>NUCLEOTIDE SEQUENCE [LARGE SCALE GENOMIC DNA]</scope>
    <source>
        <strain evidence="3 4">V10</strain>
    </source>
</reference>
<dbReference type="InterPro" id="IPR051091">
    <property type="entry name" value="O-Glucosyltr/Glycosyltrsf_90"/>
</dbReference>
<dbReference type="PANTHER" id="PTHR12203">
    <property type="entry name" value="KDEL LYS-ASP-GLU-LEU CONTAINING - RELATED"/>
    <property type="match status" value="1"/>
</dbReference>
<dbReference type="EMBL" id="JALZWP010000026">
    <property type="protein sequence ID" value="MCL1630157.1"/>
    <property type="molecule type" value="Genomic_DNA"/>
</dbReference>
<evidence type="ECO:0000313" key="4">
    <source>
        <dbReference type="Proteomes" id="UP001202550"/>
    </source>
</evidence>
<keyword evidence="1" id="KW-0808">Transferase</keyword>
<evidence type="ECO:0000313" key="3">
    <source>
        <dbReference type="EMBL" id="MCL1630157.1"/>
    </source>
</evidence>
<proteinExistence type="predicted"/>
<organism evidence="3 4">
    <name type="scientific">Roseinatronobacter domitianus</name>
    <dbReference type="NCBI Taxonomy" id="2940293"/>
    <lineage>
        <taxon>Bacteria</taxon>
        <taxon>Pseudomonadati</taxon>
        <taxon>Pseudomonadota</taxon>
        <taxon>Alphaproteobacteria</taxon>
        <taxon>Rhodobacterales</taxon>
        <taxon>Paracoccaceae</taxon>
        <taxon>Roseinatronobacter</taxon>
    </lineage>
</organism>
<evidence type="ECO:0000259" key="2">
    <source>
        <dbReference type="SMART" id="SM00672"/>
    </source>
</evidence>
<dbReference type="Proteomes" id="UP001202550">
    <property type="component" value="Unassembled WGS sequence"/>
</dbReference>
<comment type="caution">
    <text evidence="3">The sequence shown here is derived from an EMBL/GenBank/DDBJ whole genome shotgun (WGS) entry which is preliminary data.</text>
</comment>
<keyword evidence="4" id="KW-1185">Reference proteome</keyword>
<gene>
    <name evidence="3" type="ORF">M3N55_15655</name>
</gene>
<feature type="domain" description="Glycosyl transferase CAP10" evidence="2">
    <location>
        <begin position="235"/>
        <end position="455"/>
    </location>
</feature>
<dbReference type="InterPro" id="IPR006598">
    <property type="entry name" value="CAP10"/>
</dbReference>
<dbReference type="PANTHER" id="PTHR12203:SF35">
    <property type="entry name" value="PROTEIN O-GLUCOSYLTRANSFERASE 1"/>
    <property type="match status" value="1"/>
</dbReference>
<dbReference type="Pfam" id="PF05686">
    <property type="entry name" value="Glyco_transf_90"/>
    <property type="match status" value="1"/>
</dbReference>
<protein>
    <recommendedName>
        <fullName evidence="2">Glycosyl transferase CAP10 domain-containing protein</fullName>
    </recommendedName>
</protein>
<dbReference type="SMART" id="SM00672">
    <property type="entry name" value="CAP10"/>
    <property type="match status" value="1"/>
</dbReference>
<evidence type="ECO:0000256" key="1">
    <source>
        <dbReference type="ARBA" id="ARBA00022679"/>
    </source>
</evidence>
<sequence length="470" mass="52695">MRARPWRTRASRRTSAKITRKLVLRRVIGAFHIERMPPDCADRVNDAKLFRKLRAAAAATRRQISQSHGKKATAMPRTHPPFTAIKHNGHNRLAHYPCCVGSERNTLGSAGALDANDQRKNIRLMKFLRKAVTAKQIATPAPSSPKKTGPFAQVEADLLQRLNKSVPFSGRIRWTQDSPSASPFDVVLNWDAGDLVVAASALPVTNPMMKIVTERTPAVLGYMVQAGTTASEASFHVQDGQLPSMARFSFSSCIPGMALIPDSYFFRDRGYEKLRHWLQSNTVPWSDREARFVWRGRLTGAGLFSCDPAQRNNPLVRQRLRLAMHAQGTRLDCKFVSTITDIEAKLLSQVGMMADFMPSHSWAGWKFAIDVDGFSNTWDNLFHRLLMGCCVLKVESQMGFRQWYYDELKPWTHFVPVAADLSDLQEKLDWCLTNDAQCQAIAAAGQQVVQAQTWERALSDAGEKIRQVAA</sequence>
<name>A0ABT0M5M6_9RHOB</name>
<accession>A0ABT0M5M6</accession>